<evidence type="ECO:0000259" key="7">
    <source>
        <dbReference type="PROSITE" id="PS50850"/>
    </source>
</evidence>
<evidence type="ECO:0000256" key="5">
    <source>
        <dbReference type="SAM" id="MobiDB-lite"/>
    </source>
</evidence>
<sequence length="424" mass="45584">MNMPTESVSVGADPSAPPDAADTPQVPVPGRWFTRFGLAWLGIWMAYLVPAQLTLPDQLDRIDHAGRIHDFAIVNGAAGIAAVVTLPLFGALCDRTRSRFGRRRVWVVYGLAVMCVGLVATGFAMDWQEVMATWVFTTLGFNMMTVGITAAAADAVPESQRGRVSTSMFAPQGIGVVLGLAALTPIQDDRLRYAVLGVAVAAFGWPFARRFRDVVSRQPLPPLGVRSVLEGLWISPRKRPEFAWAFGSRLMMNLANVLATCYLLFFLRDSLKVSDPDQGLLILTAVYLVFTLLATYGGTKLAERLGRRRVFVAGSAVSQAIACVLIVCAPSFDLALVAGAFLGIGYGAYMAVDQVVIMKLLPEARDRAKDLAIMNVGAFVPATFGPLPASLLIDRLGGYPALFVSAALVSALGAVMIYRVKSVR</sequence>
<dbReference type="InterPro" id="IPR011701">
    <property type="entry name" value="MFS"/>
</dbReference>
<dbReference type="EMBL" id="JABXJJ020000004">
    <property type="protein sequence ID" value="MDI5968584.1"/>
    <property type="molecule type" value="Genomic_DNA"/>
</dbReference>
<feature type="transmembrane region" description="Helical" evidence="6">
    <location>
        <begin position="131"/>
        <end position="156"/>
    </location>
</feature>
<feature type="transmembrane region" description="Helical" evidence="6">
    <location>
        <begin position="71"/>
        <end position="93"/>
    </location>
</feature>
<organism evidence="8">
    <name type="scientific">Streptantibioticus silvisoli</name>
    <dbReference type="NCBI Taxonomy" id="2705255"/>
    <lineage>
        <taxon>Bacteria</taxon>
        <taxon>Bacillati</taxon>
        <taxon>Actinomycetota</taxon>
        <taxon>Actinomycetes</taxon>
        <taxon>Kitasatosporales</taxon>
        <taxon>Streptomycetaceae</taxon>
        <taxon>Streptantibioticus</taxon>
    </lineage>
</organism>
<proteinExistence type="predicted"/>
<dbReference type="InterPro" id="IPR036259">
    <property type="entry name" value="MFS_trans_sf"/>
</dbReference>
<dbReference type="PANTHER" id="PTHR23528">
    <property type="match status" value="1"/>
</dbReference>
<evidence type="ECO:0000256" key="2">
    <source>
        <dbReference type="ARBA" id="ARBA00022692"/>
    </source>
</evidence>
<accession>A0AA90H0D8</accession>
<dbReference type="GO" id="GO:0022857">
    <property type="term" value="F:transmembrane transporter activity"/>
    <property type="evidence" value="ECO:0007669"/>
    <property type="project" value="InterPro"/>
</dbReference>
<keyword evidence="3 6" id="KW-1133">Transmembrane helix</keyword>
<dbReference type="SUPFAM" id="SSF103473">
    <property type="entry name" value="MFS general substrate transporter"/>
    <property type="match status" value="1"/>
</dbReference>
<feature type="compositionally biased region" description="Low complexity" evidence="5">
    <location>
        <begin position="12"/>
        <end position="24"/>
    </location>
</feature>
<dbReference type="PANTHER" id="PTHR23528:SF1">
    <property type="entry name" value="MAJOR FACILITATOR SUPERFAMILY (MFS) PROFILE DOMAIN-CONTAINING PROTEIN"/>
    <property type="match status" value="1"/>
</dbReference>
<feature type="transmembrane region" description="Helical" evidence="6">
    <location>
        <begin position="338"/>
        <end position="361"/>
    </location>
</feature>
<feature type="transmembrane region" description="Helical" evidence="6">
    <location>
        <begin position="310"/>
        <end position="332"/>
    </location>
</feature>
<comment type="subcellular location">
    <subcellularLocation>
        <location evidence="1">Cell membrane</location>
        <topology evidence="1">Multi-pass membrane protein</topology>
    </subcellularLocation>
</comment>
<dbReference type="PROSITE" id="PS50850">
    <property type="entry name" value="MFS"/>
    <property type="match status" value="1"/>
</dbReference>
<comment type="caution">
    <text evidence="8">The sequence shown here is derived from an EMBL/GenBank/DDBJ whole genome shotgun (WGS) entry which is preliminary data.</text>
</comment>
<feature type="transmembrane region" description="Helical" evidence="6">
    <location>
        <begin position="279"/>
        <end position="298"/>
    </location>
</feature>
<reference evidence="8" key="1">
    <citation type="submission" date="2023-05" db="EMBL/GenBank/DDBJ databases">
        <title>Streptantibioticus silvisoli sp. nov., acidotolerant actinomycetes 1 from pine litter.</title>
        <authorList>
            <person name="Swiecimska M."/>
            <person name="Golinska P."/>
            <person name="Sangal V."/>
            <person name="Wachnowicz B."/>
            <person name="Goodfellow M."/>
        </authorList>
    </citation>
    <scope>NUCLEOTIDE SEQUENCE</scope>
    <source>
        <strain evidence="8">SL13</strain>
    </source>
</reference>
<feature type="transmembrane region" description="Helical" evidence="6">
    <location>
        <begin position="32"/>
        <end position="51"/>
    </location>
</feature>
<feature type="transmembrane region" description="Helical" evidence="6">
    <location>
        <begin position="168"/>
        <end position="185"/>
    </location>
</feature>
<dbReference type="AlphaFoldDB" id="A0AA90H0D8"/>
<evidence type="ECO:0000256" key="3">
    <source>
        <dbReference type="ARBA" id="ARBA00022989"/>
    </source>
</evidence>
<feature type="transmembrane region" description="Helical" evidence="6">
    <location>
        <begin position="373"/>
        <end position="393"/>
    </location>
</feature>
<evidence type="ECO:0000313" key="8">
    <source>
        <dbReference type="EMBL" id="MDI5968584.1"/>
    </source>
</evidence>
<keyword evidence="4 6" id="KW-0472">Membrane</keyword>
<evidence type="ECO:0000256" key="1">
    <source>
        <dbReference type="ARBA" id="ARBA00004651"/>
    </source>
</evidence>
<feature type="domain" description="Major facilitator superfamily (MFS) profile" evidence="7">
    <location>
        <begin position="241"/>
        <end position="424"/>
    </location>
</feature>
<feature type="transmembrane region" description="Helical" evidence="6">
    <location>
        <begin position="242"/>
        <end position="267"/>
    </location>
</feature>
<feature type="transmembrane region" description="Helical" evidence="6">
    <location>
        <begin position="399"/>
        <end position="418"/>
    </location>
</feature>
<dbReference type="RefSeq" id="WP_271313258.1">
    <property type="nucleotide sequence ID" value="NZ_JABXJJ020000004.1"/>
</dbReference>
<dbReference type="Pfam" id="PF07690">
    <property type="entry name" value="MFS_1"/>
    <property type="match status" value="2"/>
</dbReference>
<feature type="region of interest" description="Disordered" evidence="5">
    <location>
        <begin position="1"/>
        <end position="24"/>
    </location>
</feature>
<protein>
    <submittedName>
        <fullName evidence="8">MFS transporter</fullName>
    </submittedName>
</protein>
<feature type="transmembrane region" description="Helical" evidence="6">
    <location>
        <begin position="191"/>
        <end position="208"/>
    </location>
</feature>
<evidence type="ECO:0000256" key="4">
    <source>
        <dbReference type="ARBA" id="ARBA00023136"/>
    </source>
</evidence>
<dbReference type="InterPro" id="IPR020846">
    <property type="entry name" value="MFS_dom"/>
</dbReference>
<name>A0AA90H0D8_9ACTN</name>
<evidence type="ECO:0000256" key="6">
    <source>
        <dbReference type="SAM" id="Phobius"/>
    </source>
</evidence>
<feature type="transmembrane region" description="Helical" evidence="6">
    <location>
        <begin position="105"/>
        <end position="125"/>
    </location>
</feature>
<keyword evidence="2 6" id="KW-0812">Transmembrane</keyword>
<gene>
    <name evidence="8" type="ORF">POF50_004355</name>
</gene>
<dbReference type="Gene3D" id="1.20.1250.20">
    <property type="entry name" value="MFS general substrate transporter like domains"/>
    <property type="match status" value="2"/>
</dbReference>
<dbReference type="GO" id="GO:0005886">
    <property type="term" value="C:plasma membrane"/>
    <property type="evidence" value="ECO:0007669"/>
    <property type="project" value="UniProtKB-SubCell"/>
</dbReference>